<evidence type="ECO:0000259" key="8">
    <source>
        <dbReference type="PROSITE" id="PS50850"/>
    </source>
</evidence>
<feature type="transmembrane region" description="Helical" evidence="7">
    <location>
        <begin position="321"/>
        <end position="339"/>
    </location>
</feature>
<feature type="domain" description="Major facilitator superfamily (MFS) profile" evidence="8">
    <location>
        <begin position="91"/>
        <end position="505"/>
    </location>
</feature>
<feature type="transmembrane region" description="Helical" evidence="7">
    <location>
        <begin position="252"/>
        <end position="274"/>
    </location>
</feature>
<feature type="transmembrane region" description="Helical" evidence="7">
    <location>
        <begin position="651"/>
        <end position="673"/>
    </location>
</feature>
<evidence type="ECO:0000256" key="1">
    <source>
        <dbReference type="ARBA" id="ARBA00004141"/>
    </source>
</evidence>
<evidence type="ECO:0000256" key="4">
    <source>
        <dbReference type="ARBA" id="ARBA00022989"/>
    </source>
</evidence>
<evidence type="ECO:0000313" key="9">
    <source>
        <dbReference type="EMBL" id="CAK7222509.1"/>
    </source>
</evidence>
<dbReference type="InterPro" id="IPR011701">
    <property type="entry name" value="MFS"/>
</dbReference>
<evidence type="ECO:0000313" key="10">
    <source>
        <dbReference type="Proteomes" id="UP001642405"/>
    </source>
</evidence>
<feature type="transmembrane region" description="Helical" evidence="7">
    <location>
        <begin position="386"/>
        <end position="409"/>
    </location>
</feature>
<dbReference type="InterPro" id="IPR036259">
    <property type="entry name" value="MFS_trans_sf"/>
</dbReference>
<feature type="transmembrane region" description="Helical" evidence="7">
    <location>
        <begin position="729"/>
        <end position="749"/>
    </location>
</feature>
<keyword evidence="5 7" id="KW-0472">Membrane</keyword>
<feature type="transmembrane region" description="Helical" evidence="7">
    <location>
        <begin position="478"/>
        <end position="497"/>
    </location>
</feature>
<feature type="transmembrane region" description="Helical" evidence="7">
    <location>
        <begin position="415"/>
        <end position="435"/>
    </location>
</feature>
<feature type="transmembrane region" description="Helical" evidence="7">
    <location>
        <begin position="447"/>
        <end position="466"/>
    </location>
</feature>
<proteinExistence type="predicted"/>
<keyword evidence="10" id="KW-1185">Reference proteome</keyword>
<comment type="subcellular location">
    <subcellularLocation>
        <location evidence="1">Membrane</location>
        <topology evidence="1">Multi-pass membrane protein</topology>
    </subcellularLocation>
</comment>
<keyword evidence="2" id="KW-0813">Transport</keyword>
<feature type="region of interest" description="Disordered" evidence="6">
    <location>
        <begin position="1"/>
        <end position="59"/>
    </location>
</feature>
<dbReference type="EMBL" id="CAWUHB010000025">
    <property type="protein sequence ID" value="CAK7222509.1"/>
    <property type="molecule type" value="Genomic_DNA"/>
</dbReference>
<feature type="compositionally biased region" description="Basic and acidic residues" evidence="6">
    <location>
        <begin position="8"/>
        <end position="25"/>
    </location>
</feature>
<dbReference type="Pfam" id="PF07690">
    <property type="entry name" value="MFS_1"/>
    <property type="match status" value="1"/>
</dbReference>
<comment type="caution">
    <text evidence="9">The sequence shown here is derived from an EMBL/GenBank/DDBJ whole genome shotgun (WGS) entry which is preliminary data.</text>
</comment>
<feature type="transmembrane region" description="Helical" evidence="7">
    <location>
        <begin position="131"/>
        <end position="151"/>
    </location>
</feature>
<name>A0ABP0BTP9_9PEZI</name>
<dbReference type="Gene3D" id="1.20.1250.20">
    <property type="entry name" value="MFS general substrate transporter like domains"/>
    <property type="match status" value="2"/>
</dbReference>
<accession>A0ABP0BTP9</accession>
<evidence type="ECO:0000256" key="7">
    <source>
        <dbReference type="SAM" id="Phobius"/>
    </source>
</evidence>
<organism evidence="9 10">
    <name type="scientific">Sporothrix curviconia</name>
    <dbReference type="NCBI Taxonomy" id="1260050"/>
    <lineage>
        <taxon>Eukaryota</taxon>
        <taxon>Fungi</taxon>
        <taxon>Dikarya</taxon>
        <taxon>Ascomycota</taxon>
        <taxon>Pezizomycotina</taxon>
        <taxon>Sordariomycetes</taxon>
        <taxon>Sordariomycetidae</taxon>
        <taxon>Ophiostomatales</taxon>
        <taxon>Ophiostomataceae</taxon>
        <taxon>Sporothrix</taxon>
    </lineage>
</organism>
<keyword evidence="3 7" id="KW-0812">Transmembrane</keyword>
<dbReference type="SUPFAM" id="SSF103473">
    <property type="entry name" value="MFS general substrate transporter"/>
    <property type="match status" value="1"/>
</dbReference>
<evidence type="ECO:0000256" key="6">
    <source>
        <dbReference type="SAM" id="MobiDB-lite"/>
    </source>
</evidence>
<evidence type="ECO:0000256" key="5">
    <source>
        <dbReference type="ARBA" id="ARBA00023136"/>
    </source>
</evidence>
<sequence length="825" mass="91576">MASSSSKSDVDVGHDTPKHTQDKKAVSGQVVAVAEVDSDSISSPTHERVPETETPSPPQSSWWRWLVGLVWDTAEGDARNRRYVQKLDLFLFSYICLGYFIKYLDQQNYSNAYVSGMQTDLNLYGNERNWLVTYFSLGIIVGTIPSQIIQLTYIRPSIWIPACEIAWSVLVMAMAGVKDIKQMYVLRFFVGLFEACSFPGYAALLGGWYGPKELTKRMALFEQSSAIASMFSGYLQAGLYTSMNGVHGLAGWRWLFIMDGVISIPVAIWGLFAIPDLPHTTRAFYWRGDDKEYGVQRIERIGRAAPQKLSWLGLRRVFTDWRLWTFLLAYTFVSMAGQGTNYFNLWLQKAGYSVVHVNVLPTAGNALSIVAALFFGIVVDRTGQRLLMLLIIQATLFVSNILLSVWYIPNWAIMFANYLAYVDSAAQPIVIGWGNELNGHNANLRQLLVATGNIFTYALQIFIPLVLFPTQDAPHYKYGYQILILFGGIGTAACFLLQWQENRERTKVDQESIGFKAVVDIPPSSLYNTLVKLWVADIDASLVVTTDIYTYIGVFAEVLNEGLPRASWLVIGDHASRSLEECLGLAHTLILFQSVLGLIMSVEFVAGAASFRSEAAYDATPKPAMPSLHHLSVLVRPGLVALLESAIRNILYLWLVSTVVALGSTYATAWGIFNTIRWGIVMVPVQALEATSLAFVGHAWGAWRHGIGIANCRPDAVAFSTVWKIVAPALKSLCLALAVEVPLAIVLSVSGARPFARYLSGSDAVADVTAYMWKSIDWCYIFYAASTQVATILLATRPTWYLYQSLAKWSGGHEHIRVPPPTDAQ</sequence>
<protein>
    <recommendedName>
        <fullName evidence="8">Major facilitator superfamily (MFS) profile domain-containing protein</fullName>
    </recommendedName>
</protein>
<feature type="transmembrane region" description="Helical" evidence="7">
    <location>
        <begin position="158"/>
        <end position="177"/>
    </location>
</feature>
<dbReference type="PANTHER" id="PTHR43791">
    <property type="entry name" value="PERMEASE-RELATED"/>
    <property type="match status" value="1"/>
</dbReference>
<evidence type="ECO:0000256" key="2">
    <source>
        <dbReference type="ARBA" id="ARBA00022448"/>
    </source>
</evidence>
<evidence type="ECO:0000256" key="3">
    <source>
        <dbReference type="ARBA" id="ARBA00022692"/>
    </source>
</evidence>
<dbReference type="Proteomes" id="UP001642405">
    <property type="component" value="Unassembled WGS sequence"/>
</dbReference>
<feature type="transmembrane region" description="Helical" evidence="7">
    <location>
        <begin position="359"/>
        <end position="379"/>
    </location>
</feature>
<dbReference type="PANTHER" id="PTHR43791:SF43">
    <property type="entry name" value="MAJOR FACILITATOR SUPERFAMILY (MFS) PROFILE DOMAIN-CONTAINING PROTEIN"/>
    <property type="match status" value="1"/>
</dbReference>
<dbReference type="PROSITE" id="PS50850">
    <property type="entry name" value="MFS"/>
    <property type="match status" value="1"/>
</dbReference>
<keyword evidence="4 7" id="KW-1133">Transmembrane helix</keyword>
<gene>
    <name evidence="9" type="ORF">SCUCBS95973_004865</name>
</gene>
<reference evidence="9 10" key="1">
    <citation type="submission" date="2024-01" db="EMBL/GenBank/DDBJ databases">
        <authorList>
            <person name="Allen C."/>
            <person name="Tagirdzhanova G."/>
        </authorList>
    </citation>
    <scope>NUCLEOTIDE SEQUENCE [LARGE SCALE GENOMIC DNA]</scope>
</reference>
<dbReference type="InterPro" id="IPR020846">
    <property type="entry name" value="MFS_dom"/>
</dbReference>
<feature type="transmembrane region" description="Helical" evidence="7">
    <location>
        <begin position="183"/>
        <end position="208"/>
    </location>
</feature>